<keyword evidence="3" id="KW-1185">Reference proteome</keyword>
<feature type="region of interest" description="Disordered" evidence="1">
    <location>
        <begin position="1"/>
        <end position="60"/>
    </location>
</feature>
<evidence type="ECO:0000313" key="2">
    <source>
        <dbReference type="EMBL" id="GMF14804.1"/>
    </source>
</evidence>
<comment type="caution">
    <text evidence="2">The sequence shown here is derived from an EMBL/GenBank/DDBJ whole genome shotgun (WGS) entry which is preliminary data.</text>
</comment>
<protein>
    <submittedName>
        <fullName evidence="2">Unnamed protein product</fullName>
    </submittedName>
</protein>
<proteinExistence type="predicted"/>
<reference evidence="2" key="1">
    <citation type="submission" date="2023-04" db="EMBL/GenBank/DDBJ databases">
        <title>Phytophthora lilii NBRC 32176.</title>
        <authorList>
            <person name="Ichikawa N."/>
            <person name="Sato H."/>
            <person name="Tonouchi N."/>
        </authorList>
    </citation>
    <scope>NUCLEOTIDE SEQUENCE</scope>
    <source>
        <strain evidence="2">NBRC 32176</strain>
    </source>
</reference>
<name>A0A9W6TLW2_9STRA</name>
<accession>A0A9W6TLW2</accession>
<feature type="compositionally biased region" description="Basic and acidic residues" evidence="1">
    <location>
        <begin position="7"/>
        <end position="21"/>
    </location>
</feature>
<dbReference type="AlphaFoldDB" id="A0A9W6TLW2"/>
<evidence type="ECO:0000256" key="1">
    <source>
        <dbReference type="SAM" id="MobiDB-lite"/>
    </source>
</evidence>
<organism evidence="2 3">
    <name type="scientific">Phytophthora lilii</name>
    <dbReference type="NCBI Taxonomy" id="2077276"/>
    <lineage>
        <taxon>Eukaryota</taxon>
        <taxon>Sar</taxon>
        <taxon>Stramenopiles</taxon>
        <taxon>Oomycota</taxon>
        <taxon>Peronosporomycetes</taxon>
        <taxon>Peronosporales</taxon>
        <taxon>Peronosporaceae</taxon>
        <taxon>Phytophthora</taxon>
    </lineage>
</organism>
<dbReference type="EMBL" id="BSXW01000206">
    <property type="protein sequence ID" value="GMF14804.1"/>
    <property type="molecule type" value="Genomic_DNA"/>
</dbReference>
<dbReference type="Gene3D" id="3.30.200.20">
    <property type="entry name" value="Phosphorylase Kinase, domain 1"/>
    <property type="match status" value="1"/>
</dbReference>
<dbReference type="Proteomes" id="UP001165083">
    <property type="component" value="Unassembled WGS sequence"/>
</dbReference>
<gene>
    <name evidence="2" type="ORF">Plil01_000495500</name>
</gene>
<evidence type="ECO:0000313" key="3">
    <source>
        <dbReference type="Proteomes" id="UP001165083"/>
    </source>
</evidence>
<dbReference type="OrthoDB" id="201642at2759"/>
<sequence>MDTSTRPFEDRTHRVPSRLDESSEVLPRLLEPGTGGALPESQVPGHAVERGGRKGVAGRLRRPASRLLSSDEHTLKDVQDFAEEIALTASLIHPHIVGFVGVAWTNVNNLAMVMAWGT</sequence>